<evidence type="ECO:0000313" key="2">
    <source>
        <dbReference type="EMBL" id="KAF7992748.1"/>
    </source>
</evidence>
<feature type="compositionally biased region" description="Polar residues" evidence="1">
    <location>
        <begin position="94"/>
        <end position="110"/>
    </location>
</feature>
<name>A0A835CSZ1_APHGI</name>
<comment type="caution">
    <text evidence="2">The sequence shown here is derived from an EMBL/GenBank/DDBJ whole genome shotgun (WGS) entry which is preliminary data.</text>
</comment>
<dbReference type="Proteomes" id="UP000639338">
    <property type="component" value="Unassembled WGS sequence"/>
</dbReference>
<reference evidence="2 3" key="1">
    <citation type="submission" date="2020-08" db="EMBL/GenBank/DDBJ databases">
        <title>Aphidius gifuensis genome sequencing and assembly.</title>
        <authorList>
            <person name="Du Z."/>
        </authorList>
    </citation>
    <scope>NUCLEOTIDE SEQUENCE [LARGE SCALE GENOMIC DNA]</scope>
    <source>
        <strain evidence="2">YNYX2018</strain>
        <tissue evidence="2">Adults</tissue>
    </source>
</reference>
<dbReference type="AlphaFoldDB" id="A0A835CSZ1"/>
<accession>A0A835CSZ1</accession>
<feature type="region of interest" description="Disordered" evidence="1">
    <location>
        <begin position="1"/>
        <end position="32"/>
    </location>
</feature>
<protein>
    <submittedName>
        <fullName evidence="2">Uncharacterized protein</fullName>
    </submittedName>
</protein>
<proteinExistence type="predicted"/>
<sequence length="110" mass="11039">MGTGDIALAPTSRISPPTSMDTSEVPHSMVVGGGGGSGLALVKAETPEHMAGTSIGPKAASTVVLPVGPCNALFAGIASSNKRPRPDDWLAPNRPTTPQALPSQPLVSTK</sequence>
<keyword evidence="3" id="KW-1185">Reference proteome</keyword>
<evidence type="ECO:0000256" key="1">
    <source>
        <dbReference type="SAM" id="MobiDB-lite"/>
    </source>
</evidence>
<dbReference type="EMBL" id="JACMRX010000003">
    <property type="protein sequence ID" value="KAF7992748.1"/>
    <property type="molecule type" value="Genomic_DNA"/>
</dbReference>
<organism evidence="2 3">
    <name type="scientific">Aphidius gifuensis</name>
    <name type="common">Parasitoid wasp</name>
    <dbReference type="NCBI Taxonomy" id="684658"/>
    <lineage>
        <taxon>Eukaryota</taxon>
        <taxon>Metazoa</taxon>
        <taxon>Ecdysozoa</taxon>
        <taxon>Arthropoda</taxon>
        <taxon>Hexapoda</taxon>
        <taxon>Insecta</taxon>
        <taxon>Pterygota</taxon>
        <taxon>Neoptera</taxon>
        <taxon>Endopterygota</taxon>
        <taxon>Hymenoptera</taxon>
        <taxon>Apocrita</taxon>
        <taxon>Ichneumonoidea</taxon>
        <taxon>Braconidae</taxon>
        <taxon>Aphidiinae</taxon>
        <taxon>Aphidius</taxon>
    </lineage>
</organism>
<gene>
    <name evidence="2" type="ORF">HCN44_005092</name>
</gene>
<evidence type="ECO:0000313" key="3">
    <source>
        <dbReference type="Proteomes" id="UP000639338"/>
    </source>
</evidence>
<feature type="compositionally biased region" description="Polar residues" evidence="1">
    <location>
        <begin position="12"/>
        <end position="22"/>
    </location>
</feature>
<dbReference type="OrthoDB" id="5837785at2759"/>
<feature type="region of interest" description="Disordered" evidence="1">
    <location>
        <begin position="78"/>
        <end position="110"/>
    </location>
</feature>